<evidence type="ECO:0000313" key="2">
    <source>
        <dbReference type="Proteomes" id="UP000220106"/>
    </source>
</evidence>
<gene>
    <name evidence="1" type="ORF">CN689_14840</name>
</gene>
<dbReference type="EMBL" id="NUEQ01000025">
    <property type="protein sequence ID" value="PEJ32396.1"/>
    <property type="molecule type" value="Genomic_DNA"/>
</dbReference>
<name>A0AAX0S2D2_9BACI</name>
<dbReference type="Proteomes" id="UP000220106">
    <property type="component" value="Unassembled WGS sequence"/>
</dbReference>
<sequence length="65" mass="7586">MYGQYTPKIKILLLLQVLGVRVYRARMISKGCGVMKANNRIKVISSFLRIKNKYLKKMPKLVMEI</sequence>
<accession>A0AAX0S2D2</accession>
<proteinExistence type="predicted"/>
<reference evidence="1 2" key="1">
    <citation type="submission" date="2017-09" db="EMBL/GenBank/DDBJ databases">
        <title>Large-scale bioinformatics analysis of Bacillus genomes uncovers conserved roles of natural products in bacterial physiology.</title>
        <authorList>
            <consortium name="Agbiome Team Llc"/>
            <person name="Bleich R.M."/>
            <person name="Kirk G.J."/>
            <person name="Santa Maria K.C."/>
            <person name="Allen S.E."/>
            <person name="Farag S."/>
            <person name="Shank E.A."/>
            <person name="Bowers A."/>
        </authorList>
    </citation>
    <scope>NUCLEOTIDE SEQUENCE [LARGE SCALE GENOMIC DNA]</scope>
    <source>
        <strain evidence="1 2">AFS003229</strain>
    </source>
</reference>
<protein>
    <recommendedName>
        <fullName evidence="3">Transposase</fullName>
    </recommendedName>
</protein>
<organism evidence="1 2">
    <name type="scientific">Peribacillus butanolivorans</name>
    <dbReference type="NCBI Taxonomy" id="421767"/>
    <lineage>
        <taxon>Bacteria</taxon>
        <taxon>Bacillati</taxon>
        <taxon>Bacillota</taxon>
        <taxon>Bacilli</taxon>
        <taxon>Bacillales</taxon>
        <taxon>Bacillaceae</taxon>
        <taxon>Peribacillus</taxon>
    </lineage>
</organism>
<comment type="caution">
    <text evidence="1">The sequence shown here is derived from an EMBL/GenBank/DDBJ whole genome shotgun (WGS) entry which is preliminary data.</text>
</comment>
<evidence type="ECO:0000313" key="1">
    <source>
        <dbReference type="EMBL" id="PEJ32396.1"/>
    </source>
</evidence>
<dbReference type="AlphaFoldDB" id="A0AAX0S2D2"/>
<evidence type="ECO:0008006" key="3">
    <source>
        <dbReference type="Google" id="ProtNLM"/>
    </source>
</evidence>